<name>A0ABN8QBQ1_9CNID</name>
<dbReference type="EMBL" id="CALNXK010000111">
    <property type="protein sequence ID" value="CAH3158592.1"/>
    <property type="molecule type" value="Genomic_DNA"/>
</dbReference>
<sequence>MATGYQGTEPSSKFCEIIRIGRRQNGRRVEPPVVTIYYKYKSGREGEFEVQGGVLFEEGRNGRQRRLMIVTANGQKLGIARNPGGEYGFTGNYENSFWGVKERVDF</sequence>
<gene>
    <name evidence="1" type="ORF">PLOB_00003275</name>
</gene>
<accession>A0ABN8QBQ1</accession>
<reference evidence="1 2" key="1">
    <citation type="submission" date="2022-05" db="EMBL/GenBank/DDBJ databases">
        <authorList>
            <consortium name="Genoscope - CEA"/>
            <person name="William W."/>
        </authorList>
    </citation>
    <scope>NUCLEOTIDE SEQUENCE [LARGE SCALE GENOMIC DNA]</scope>
</reference>
<dbReference type="Proteomes" id="UP001159405">
    <property type="component" value="Unassembled WGS sequence"/>
</dbReference>
<evidence type="ECO:0000313" key="1">
    <source>
        <dbReference type="EMBL" id="CAH3158592.1"/>
    </source>
</evidence>
<evidence type="ECO:0008006" key="3">
    <source>
        <dbReference type="Google" id="ProtNLM"/>
    </source>
</evidence>
<proteinExistence type="predicted"/>
<comment type="caution">
    <text evidence="1">The sequence shown here is derived from an EMBL/GenBank/DDBJ whole genome shotgun (WGS) entry which is preliminary data.</text>
</comment>
<organism evidence="1 2">
    <name type="scientific">Porites lobata</name>
    <dbReference type="NCBI Taxonomy" id="104759"/>
    <lineage>
        <taxon>Eukaryota</taxon>
        <taxon>Metazoa</taxon>
        <taxon>Cnidaria</taxon>
        <taxon>Anthozoa</taxon>
        <taxon>Hexacorallia</taxon>
        <taxon>Scleractinia</taxon>
        <taxon>Fungiina</taxon>
        <taxon>Poritidae</taxon>
        <taxon>Porites</taxon>
    </lineage>
</organism>
<keyword evidence="2" id="KW-1185">Reference proteome</keyword>
<protein>
    <recommendedName>
        <fullName evidence="3">Jacalin-type lectin domain-containing protein</fullName>
    </recommendedName>
</protein>
<evidence type="ECO:0000313" key="2">
    <source>
        <dbReference type="Proteomes" id="UP001159405"/>
    </source>
</evidence>